<evidence type="ECO:0000256" key="1">
    <source>
        <dbReference type="SAM" id="Phobius"/>
    </source>
</evidence>
<keyword evidence="1" id="KW-0472">Membrane</keyword>
<organism evidence="2 3">
    <name type="scientific">Desulfonema magnum</name>
    <dbReference type="NCBI Taxonomy" id="45655"/>
    <lineage>
        <taxon>Bacteria</taxon>
        <taxon>Pseudomonadati</taxon>
        <taxon>Thermodesulfobacteriota</taxon>
        <taxon>Desulfobacteria</taxon>
        <taxon>Desulfobacterales</taxon>
        <taxon>Desulfococcaceae</taxon>
        <taxon>Desulfonema</taxon>
    </lineage>
</organism>
<proteinExistence type="predicted"/>
<reference evidence="2" key="1">
    <citation type="journal article" date="2021" name="Microb. Physiol.">
        <title>Proteogenomic Insights into the Physiology of Marine, Sulfate-Reducing, Filamentous Desulfonema limicola and Desulfonema magnum.</title>
        <authorList>
            <person name="Schnaars V."/>
            <person name="Wohlbrand L."/>
            <person name="Scheve S."/>
            <person name="Hinrichs C."/>
            <person name="Reinhardt R."/>
            <person name="Rabus R."/>
        </authorList>
    </citation>
    <scope>NUCLEOTIDE SEQUENCE</scope>
    <source>
        <strain evidence="2">4be13</strain>
    </source>
</reference>
<gene>
    <name evidence="2" type="ORF">dnm_080850</name>
</gene>
<evidence type="ECO:0000313" key="3">
    <source>
        <dbReference type="Proteomes" id="UP000663722"/>
    </source>
</evidence>
<dbReference type="RefSeq" id="WP_207679552.1">
    <property type="nucleotide sequence ID" value="NZ_CP061800.1"/>
</dbReference>
<keyword evidence="1" id="KW-0812">Transmembrane</keyword>
<name>A0A975BV11_9BACT</name>
<feature type="transmembrane region" description="Helical" evidence="1">
    <location>
        <begin position="13"/>
        <end position="34"/>
    </location>
</feature>
<dbReference type="KEGG" id="dmm:dnm_080850"/>
<evidence type="ECO:0000313" key="2">
    <source>
        <dbReference type="EMBL" id="QTA92012.1"/>
    </source>
</evidence>
<protein>
    <submittedName>
        <fullName evidence="2">Prepilin-type cleavage/methylation domain-containing protein</fullName>
    </submittedName>
</protein>
<dbReference type="NCBIfam" id="TIGR02532">
    <property type="entry name" value="IV_pilin_GFxxxE"/>
    <property type="match status" value="1"/>
</dbReference>
<sequence>MKIKDSGFTFVELIASLILIGIAGAIAGLGLVQIADGFIYSKKNAETVQKAGLAMSRLAREFGAASSVISASSLPDDPESVKFRRDDDEHTVSWAGKGHPLKIDDDILIDSDAVESFNLTYLRSYYGSTALETYPPVSSAPSLAMIEITLSLKITDETDSTFTKRVFLRNLE</sequence>
<dbReference type="AlphaFoldDB" id="A0A975BV11"/>
<dbReference type="EMBL" id="CP061800">
    <property type="protein sequence ID" value="QTA92012.1"/>
    <property type="molecule type" value="Genomic_DNA"/>
</dbReference>
<dbReference type="InterPro" id="IPR012902">
    <property type="entry name" value="N_methyl_site"/>
</dbReference>
<accession>A0A975BV11</accession>
<dbReference type="Proteomes" id="UP000663722">
    <property type="component" value="Chromosome"/>
</dbReference>
<keyword evidence="3" id="KW-1185">Reference proteome</keyword>
<keyword evidence="1" id="KW-1133">Transmembrane helix</keyword>